<dbReference type="Proteomes" id="UP000266172">
    <property type="component" value="Unassembled WGS sequence"/>
</dbReference>
<keyword evidence="1" id="KW-0812">Transmembrane</keyword>
<dbReference type="RefSeq" id="WP_118097045.1">
    <property type="nucleotide sequence ID" value="NZ_QRVL01000003.1"/>
</dbReference>
<organism evidence="2 3">
    <name type="scientific">Roseburia hominis</name>
    <dbReference type="NCBI Taxonomy" id="301301"/>
    <lineage>
        <taxon>Bacteria</taxon>
        <taxon>Bacillati</taxon>
        <taxon>Bacillota</taxon>
        <taxon>Clostridia</taxon>
        <taxon>Lachnospirales</taxon>
        <taxon>Lachnospiraceae</taxon>
        <taxon>Roseburia</taxon>
    </lineage>
</organism>
<feature type="transmembrane region" description="Helical" evidence="1">
    <location>
        <begin position="20"/>
        <end position="38"/>
    </location>
</feature>
<feature type="transmembrane region" description="Helical" evidence="1">
    <location>
        <begin position="169"/>
        <end position="186"/>
    </location>
</feature>
<sequence length="204" mass="23046">MKKILNFIIKFISSPRLKNVLGIISLALLVLLVILISIVPVDNFWNKILATCYIVAVIAFLVVFGTPKTGKSIGFCKMSIISFVTWCAIIPVIAGIFMDTLIFKIAPNMPIDDVGFWSIAICVTILSFIWFLTKLYKEADVTSYLDLYSTAWIAVVTILTTLFDLQEKKAAFVFLLAMYFVLQLLIKGRVCKIQEEKSNDEREK</sequence>
<dbReference type="AlphaFoldDB" id="A0A395VCA2"/>
<protein>
    <submittedName>
        <fullName evidence="2">Uncharacterized protein</fullName>
    </submittedName>
</protein>
<gene>
    <name evidence="2" type="ORF">DWX93_06385</name>
</gene>
<keyword evidence="1" id="KW-1133">Transmembrane helix</keyword>
<comment type="caution">
    <text evidence="2">The sequence shown here is derived from an EMBL/GenBank/DDBJ whole genome shotgun (WGS) entry which is preliminary data.</text>
</comment>
<feature type="transmembrane region" description="Helical" evidence="1">
    <location>
        <begin position="78"/>
        <end position="102"/>
    </location>
</feature>
<name>A0A395VCA2_9FIRM</name>
<feature type="transmembrane region" description="Helical" evidence="1">
    <location>
        <begin position="145"/>
        <end position="163"/>
    </location>
</feature>
<feature type="transmembrane region" description="Helical" evidence="1">
    <location>
        <begin position="114"/>
        <end position="133"/>
    </location>
</feature>
<evidence type="ECO:0000256" key="1">
    <source>
        <dbReference type="SAM" id="Phobius"/>
    </source>
</evidence>
<proteinExistence type="predicted"/>
<keyword evidence="1" id="KW-0472">Membrane</keyword>
<accession>A0A395VCA2</accession>
<feature type="transmembrane region" description="Helical" evidence="1">
    <location>
        <begin position="44"/>
        <end position="66"/>
    </location>
</feature>
<evidence type="ECO:0000313" key="3">
    <source>
        <dbReference type="Proteomes" id="UP000266172"/>
    </source>
</evidence>
<dbReference type="EMBL" id="QRVL01000003">
    <property type="protein sequence ID" value="RGS41279.1"/>
    <property type="molecule type" value="Genomic_DNA"/>
</dbReference>
<evidence type="ECO:0000313" key="2">
    <source>
        <dbReference type="EMBL" id="RGS41279.1"/>
    </source>
</evidence>
<reference evidence="2 3" key="1">
    <citation type="submission" date="2018-08" db="EMBL/GenBank/DDBJ databases">
        <title>A genome reference for cultivated species of the human gut microbiota.</title>
        <authorList>
            <person name="Zou Y."/>
            <person name="Xue W."/>
            <person name="Luo G."/>
        </authorList>
    </citation>
    <scope>NUCLEOTIDE SEQUENCE [LARGE SCALE GENOMIC DNA]</scope>
    <source>
        <strain evidence="2 3">AF22-12AC</strain>
    </source>
</reference>